<dbReference type="PIRSF" id="PIRSF036407">
    <property type="entry name" value="Selenphspht_syn"/>
    <property type="match status" value="1"/>
</dbReference>
<dbReference type="Gene3D" id="3.30.1330.10">
    <property type="entry name" value="PurM-like, N-terminal domain"/>
    <property type="match status" value="1"/>
</dbReference>
<dbReference type="Pfam" id="PF00586">
    <property type="entry name" value="AIRS"/>
    <property type="match status" value="1"/>
</dbReference>
<dbReference type="SUPFAM" id="SSF56042">
    <property type="entry name" value="PurM C-terminal domain-like"/>
    <property type="match status" value="1"/>
</dbReference>
<reference evidence="9" key="1">
    <citation type="submission" date="2023-01" db="EMBL/GenBank/DDBJ databases">
        <title>Key to firefly adult light organ development and bioluminescence: homeobox transcription factors regulate luciferase expression and transportation to peroxisome.</title>
        <authorList>
            <person name="Fu X."/>
        </authorList>
    </citation>
    <scope>NUCLEOTIDE SEQUENCE [LARGE SCALE GENOMIC DNA]</scope>
</reference>
<sequence>MKSKYHVEDYNNCNMAVDMPVVTVIENRFVQKHASLSSLNADGLFWIILPQAVLTRLLEETNLDLSPNNTDVKIGIGLDACLMPTRFENVSIIQTVDFFYPLIDDPYTMGQIACANVVSDLYAFGIYEIDKIQMILSICDQFSEHEVDVITPLIIKGFQDTGKVAGAFVVMQSATINPWCIIGGIATSVCSQKDYINPMNAQIGDVLVLTKPLGVQIACNVNRWRDNPVKWESVLNAISDEEANTLFDTAVQNMCRLNKNAAFLMHKYEAHAATDVTGFGILGHAENLVKFQEQNVKFVIHSLPFIKNVLSVAEAVNGKKKLLDGRAPETSGGLLICIPKDNADSFCKEIEEMDKSKAWVIGTVETGTKTVEIVNNVNIIES</sequence>
<dbReference type="NCBIfam" id="TIGR00476">
    <property type="entry name" value="selD"/>
    <property type="match status" value="1"/>
</dbReference>
<dbReference type="GO" id="GO:0016260">
    <property type="term" value="P:selenocysteine biosynthetic process"/>
    <property type="evidence" value="ECO:0007669"/>
    <property type="project" value="TreeGrafter"/>
</dbReference>
<comment type="caution">
    <text evidence="8">The sequence shown here is derived from an EMBL/GenBank/DDBJ whole genome shotgun (WGS) entry which is preliminary data.</text>
</comment>
<protein>
    <recommendedName>
        <fullName evidence="10">Selenide, water dikinase</fullName>
    </recommendedName>
</protein>
<keyword evidence="3" id="KW-0418">Kinase</keyword>
<keyword evidence="9" id="KW-1185">Reference proteome</keyword>
<dbReference type="InterPro" id="IPR036676">
    <property type="entry name" value="PurM-like_C_sf"/>
</dbReference>
<dbReference type="GO" id="GO:0004756">
    <property type="term" value="F:selenide, water dikinase activity"/>
    <property type="evidence" value="ECO:0007669"/>
    <property type="project" value="TreeGrafter"/>
</dbReference>
<dbReference type="GO" id="GO:0005524">
    <property type="term" value="F:ATP binding"/>
    <property type="evidence" value="ECO:0007669"/>
    <property type="project" value="UniProtKB-KW"/>
</dbReference>
<evidence type="ECO:0000256" key="1">
    <source>
        <dbReference type="ARBA" id="ARBA00022679"/>
    </source>
</evidence>
<proteinExistence type="predicted"/>
<dbReference type="InterPro" id="IPR004536">
    <property type="entry name" value="SPS/SelD"/>
</dbReference>
<keyword evidence="1" id="KW-0808">Transferase</keyword>
<dbReference type="InterPro" id="IPR036921">
    <property type="entry name" value="PurM-like_N_sf"/>
</dbReference>
<dbReference type="FunFam" id="3.90.650.10:FF:000010">
    <property type="entry name" value="Selenide, water dikinase"/>
    <property type="match status" value="1"/>
</dbReference>
<dbReference type="Pfam" id="PF02769">
    <property type="entry name" value="AIRS_C"/>
    <property type="match status" value="1"/>
</dbReference>
<dbReference type="InterPro" id="IPR016188">
    <property type="entry name" value="PurM-like_N"/>
</dbReference>
<evidence type="ECO:0000313" key="9">
    <source>
        <dbReference type="Proteomes" id="UP001353858"/>
    </source>
</evidence>
<dbReference type="PANTHER" id="PTHR10256">
    <property type="entry name" value="SELENIDE, WATER DIKINASE"/>
    <property type="match status" value="1"/>
</dbReference>
<keyword evidence="4" id="KW-0067">ATP-binding</keyword>
<name>A0AAN7NXE5_9COLE</name>
<keyword evidence="2" id="KW-0547">Nucleotide-binding</keyword>
<evidence type="ECO:0000256" key="2">
    <source>
        <dbReference type="ARBA" id="ARBA00022741"/>
    </source>
</evidence>
<dbReference type="PANTHER" id="PTHR10256:SF0">
    <property type="entry name" value="INACTIVE SELENIDE, WATER DIKINASE-LIKE PROTEIN-RELATED"/>
    <property type="match status" value="1"/>
</dbReference>
<dbReference type="Proteomes" id="UP001353858">
    <property type="component" value="Unassembled WGS sequence"/>
</dbReference>
<feature type="domain" description="PurM-like N-terminal" evidence="6">
    <location>
        <begin position="88"/>
        <end position="170"/>
    </location>
</feature>
<evidence type="ECO:0000256" key="4">
    <source>
        <dbReference type="ARBA" id="ARBA00022840"/>
    </source>
</evidence>
<accession>A0AAN7NXE5</accession>
<dbReference type="InterPro" id="IPR010918">
    <property type="entry name" value="PurM-like_C_dom"/>
</dbReference>
<evidence type="ECO:0000259" key="6">
    <source>
        <dbReference type="Pfam" id="PF00586"/>
    </source>
</evidence>
<evidence type="ECO:0000313" key="8">
    <source>
        <dbReference type="EMBL" id="KAK4871809.1"/>
    </source>
</evidence>
<gene>
    <name evidence="8" type="ORF">RN001_015933</name>
</gene>
<evidence type="ECO:0000256" key="5">
    <source>
        <dbReference type="ARBA" id="ARBA00023266"/>
    </source>
</evidence>
<evidence type="ECO:0008006" key="10">
    <source>
        <dbReference type="Google" id="ProtNLM"/>
    </source>
</evidence>
<feature type="domain" description="PurM-like C-terminal" evidence="7">
    <location>
        <begin position="203"/>
        <end position="372"/>
    </location>
</feature>
<organism evidence="8 9">
    <name type="scientific">Aquatica leii</name>
    <dbReference type="NCBI Taxonomy" id="1421715"/>
    <lineage>
        <taxon>Eukaryota</taxon>
        <taxon>Metazoa</taxon>
        <taxon>Ecdysozoa</taxon>
        <taxon>Arthropoda</taxon>
        <taxon>Hexapoda</taxon>
        <taxon>Insecta</taxon>
        <taxon>Pterygota</taxon>
        <taxon>Neoptera</taxon>
        <taxon>Endopterygota</taxon>
        <taxon>Coleoptera</taxon>
        <taxon>Polyphaga</taxon>
        <taxon>Elateriformia</taxon>
        <taxon>Elateroidea</taxon>
        <taxon>Lampyridae</taxon>
        <taxon>Luciolinae</taxon>
        <taxon>Aquatica</taxon>
    </lineage>
</organism>
<dbReference type="AlphaFoldDB" id="A0AAN7NXE5"/>
<evidence type="ECO:0000256" key="3">
    <source>
        <dbReference type="ARBA" id="ARBA00022777"/>
    </source>
</evidence>
<dbReference type="Gene3D" id="3.90.650.10">
    <property type="entry name" value="PurM-like C-terminal domain"/>
    <property type="match status" value="1"/>
</dbReference>
<dbReference type="GO" id="GO:0005737">
    <property type="term" value="C:cytoplasm"/>
    <property type="evidence" value="ECO:0007669"/>
    <property type="project" value="TreeGrafter"/>
</dbReference>
<evidence type="ECO:0000259" key="7">
    <source>
        <dbReference type="Pfam" id="PF02769"/>
    </source>
</evidence>
<dbReference type="EMBL" id="JARPUR010000008">
    <property type="protein sequence ID" value="KAK4871809.1"/>
    <property type="molecule type" value="Genomic_DNA"/>
</dbReference>
<keyword evidence="5" id="KW-0711">Selenium</keyword>
<dbReference type="SUPFAM" id="SSF55326">
    <property type="entry name" value="PurM N-terminal domain-like"/>
    <property type="match status" value="1"/>
</dbReference>